<gene>
    <name evidence="1" type="ORF">DCS45_04930</name>
</gene>
<dbReference type="InterPro" id="IPR015421">
    <property type="entry name" value="PyrdxlP-dep_Trfase_major"/>
</dbReference>
<sequence length="479" mass="51895">MDALAVPSNPFFGVGPISDGSCDAQDMADKRAAFETWLIETYRKQDATGRDIGGYSAAELALSMHRGEPADSILRDMMRTIHGYFGFPASNRMAVGLGGGHTGFTVAVQHLMTLHDPAQQVFVDTPMPETSAAAACGFFRQSWATQIIEMCALARDGTTDALHFASSDGAIPDRAELERRGIRLFIGVGHETTGASTYTTAQMRGLLDWLAGDPENRHAILDATSLLGAMPWSEAMNAEVLARCCVFMPLQKAIGGVAGYWVASFTPQALAQIERNLQRPSWAIPRQQCLAVPTDPSRPLSGGRSVANGPFYDPVADRMTGGVINTYSLLAFAETTFALRRQRERIGPVEVLNARSMANRQRIEDWVASEPLFDFAVPEPERRGAAVTLLRVIDPEAGPHHARILAKAKQLLGHEGLVDQAGHRQPGLNAARYVNAFPGMPGDFRAWIGGIRPPEDIDALLSAFKFAWLEARAAVLAEG</sequence>
<dbReference type="AlphaFoldDB" id="A0A348W9J6"/>
<proteinExistence type="predicted"/>
<dbReference type="InterPro" id="IPR015424">
    <property type="entry name" value="PyrdxlP-dep_Trfase"/>
</dbReference>
<organism evidence="1 2">
    <name type="scientific">Roseovarius nubinhibens</name>
    <dbReference type="NCBI Taxonomy" id="314263"/>
    <lineage>
        <taxon>Bacteria</taxon>
        <taxon>Pseudomonadati</taxon>
        <taxon>Pseudomonadota</taxon>
        <taxon>Alphaproteobacteria</taxon>
        <taxon>Rhodobacterales</taxon>
        <taxon>Roseobacteraceae</taxon>
        <taxon>Roseovarius</taxon>
    </lineage>
</organism>
<evidence type="ECO:0000313" key="2">
    <source>
        <dbReference type="Proteomes" id="UP000264719"/>
    </source>
</evidence>
<comment type="caution">
    <text evidence="1">The sequence shown here is derived from an EMBL/GenBank/DDBJ whole genome shotgun (WGS) entry which is preliminary data.</text>
</comment>
<accession>A0A348W9J6</accession>
<name>A0A348W9J6_9RHOB</name>
<dbReference type="EMBL" id="DMVW01000049">
    <property type="protein sequence ID" value="HAR51208.1"/>
    <property type="molecule type" value="Genomic_DNA"/>
</dbReference>
<dbReference type="SUPFAM" id="SSF53383">
    <property type="entry name" value="PLP-dependent transferases"/>
    <property type="match status" value="1"/>
</dbReference>
<reference evidence="1 2" key="1">
    <citation type="journal article" date="2018" name="Nat. Biotechnol.">
        <title>A standardized bacterial taxonomy based on genome phylogeny substantially revises the tree of life.</title>
        <authorList>
            <person name="Parks D.H."/>
            <person name="Chuvochina M."/>
            <person name="Waite D.W."/>
            <person name="Rinke C."/>
            <person name="Skarshewski A."/>
            <person name="Chaumeil P.A."/>
            <person name="Hugenholtz P."/>
        </authorList>
    </citation>
    <scope>NUCLEOTIDE SEQUENCE [LARGE SCALE GENOMIC DNA]</scope>
    <source>
        <strain evidence="1">UBA9169</strain>
    </source>
</reference>
<evidence type="ECO:0000313" key="1">
    <source>
        <dbReference type="EMBL" id="HAR51208.1"/>
    </source>
</evidence>
<dbReference type="Proteomes" id="UP000264719">
    <property type="component" value="Unassembled WGS sequence"/>
</dbReference>
<dbReference type="Gene3D" id="3.40.640.10">
    <property type="entry name" value="Type I PLP-dependent aspartate aminotransferase-like (Major domain)"/>
    <property type="match status" value="1"/>
</dbReference>
<protein>
    <submittedName>
        <fullName evidence="1">Uncharacterized protein</fullName>
    </submittedName>
</protein>